<proteinExistence type="predicted"/>
<dbReference type="AlphaFoldDB" id="X1Q3I0"/>
<dbReference type="Gene3D" id="3.40.50.170">
    <property type="entry name" value="Formyl transferase, N-terminal domain"/>
    <property type="match status" value="1"/>
</dbReference>
<evidence type="ECO:0000259" key="1">
    <source>
        <dbReference type="Pfam" id="PF00551"/>
    </source>
</evidence>
<sequence length="74" mass="8003">AVTPLEHLILNQFQVVAVYTQLDKPAGRGRSLVPPPVKKAALTWKLPVVQPTSLKEAEVVAQLVAFHPDVIVVA</sequence>
<feature type="non-terminal residue" evidence="2">
    <location>
        <position position="74"/>
    </location>
</feature>
<reference evidence="2" key="1">
    <citation type="journal article" date="2014" name="Front. Microbiol.">
        <title>High frequency of phylogenetically diverse reductive dehalogenase-homologous genes in deep subseafloor sedimentary metagenomes.</title>
        <authorList>
            <person name="Kawai M."/>
            <person name="Futagami T."/>
            <person name="Toyoda A."/>
            <person name="Takaki Y."/>
            <person name="Nishi S."/>
            <person name="Hori S."/>
            <person name="Arai W."/>
            <person name="Tsubouchi T."/>
            <person name="Morono Y."/>
            <person name="Uchiyama I."/>
            <person name="Ito T."/>
            <person name="Fujiyama A."/>
            <person name="Inagaki F."/>
            <person name="Takami H."/>
        </authorList>
    </citation>
    <scope>NUCLEOTIDE SEQUENCE</scope>
    <source>
        <strain evidence="2">Expedition CK06-06</strain>
    </source>
</reference>
<feature type="non-terminal residue" evidence="2">
    <location>
        <position position="1"/>
    </location>
</feature>
<organism evidence="2">
    <name type="scientific">marine sediment metagenome</name>
    <dbReference type="NCBI Taxonomy" id="412755"/>
    <lineage>
        <taxon>unclassified sequences</taxon>
        <taxon>metagenomes</taxon>
        <taxon>ecological metagenomes</taxon>
    </lineage>
</organism>
<dbReference type="InterPro" id="IPR002376">
    <property type="entry name" value="Formyl_transf_N"/>
</dbReference>
<feature type="domain" description="Formyl transferase N-terminal" evidence="1">
    <location>
        <begin position="13"/>
        <end position="74"/>
    </location>
</feature>
<gene>
    <name evidence="2" type="ORF">S06H3_66025</name>
</gene>
<evidence type="ECO:0000313" key="2">
    <source>
        <dbReference type="EMBL" id="GAI63062.1"/>
    </source>
</evidence>
<protein>
    <recommendedName>
        <fullName evidence="1">Formyl transferase N-terminal domain-containing protein</fullName>
    </recommendedName>
</protein>
<dbReference type="EMBL" id="BARV01044764">
    <property type="protein sequence ID" value="GAI63062.1"/>
    <property type="molecule type" value="Genomic_DNA"/>
</dbReference>
<accession>X1Q3I0</accession>
<comment type="caution">
    <text evidence="2">The sequence shown here is derived from an EMBL/GenBank/DDBJ whole genome shotgun (WGS) entry which is preliminary data.</text>
</comment>
<dbReference type="InterPro" id="IPR036477">
    <property type="entry name" value="Formyl_transf_N_sf"/>
</dbReference>
<dbReference type="SUPFAM" id="SSF53328">
    <property type="entry name" value="Formyltransferase"/>
    <property type="match status" value="1"/>
</dbReference>
<name>X1Q3I0_9ZZZZ</name>
<dbReference type="Pfam" id="PF00551">
    <property type="entry name" value="Formyl_trans_N"/>
    <property type="match status" value="1"/>
</dbReference>